<accession>A0A3N4IC31</accession>
<keyword evidence="1" id="KW-0472">Membrane</keyword>
<reference evidence="4 5" key="1">
    <citation type="journal article" date="2018" name="Nat. Ecol. Evol.">
        <title>Pezizomycetes genomes reveal the molecular basis of ectomycorrhizal truffle lifestyle.</title>
        <authorList>
            <person name="Murat C."/>
            <person name="Payen T."/>
            <person name="Noel B."/>
            <person name="Kuo A."/>
            <person name="Morin E."/>
            <person name="Chen J."/>
            <person name="Kohler A."/>
            <person name="Krizsan K."/>
            <person name="Balestrini R."/>
            <person name="Da Silva C."/>
            <person name="Montanini B."/>
            <person name="Hainaut M."/>
            <person name="Levati E."/>
            <person name="Barry K.W."/>
            <person name="Belfiori B."/>
            <person name="Cichocki N."/>
            <person name="Clum A."/>
            <person name="Dockter R.B."/>
            <person name="Fauchery L."/>
            <person name="Guy J."/>
            <person name="Iotti M."/>
            <person name="Le Tacon F."/>
            <person name="Lindquist E.A."/>
            <person name="Lipzen A."/>
            <person name="Malagnac F."/>
            <person name="Mello A."/>
            <person name="Molinier V."/>
            <person name="Miyauchi S."/>
            <person name="Poulain J."/>
            <person name="Riccioni C."/>
            <person name="Rubini A."/>
            <person name="Sitrit Y."/>
            <person name="Splivallo R."/>
            <person name="Traeger S."/>
            <person name="Wang M."/>
            <person name="Zifcakova L."/>
            <person name="Wipf D."/>
            <person name="Zambonelli A."/>
            <person name="Paolocci F."/>
            <person name="Nowrousian M."/>
            <person name="Ottonello S."/>
            <person name="Baldrian P."/>
            <person name="Spatafora J.W."/>
            <person name="Henrissat B."/>
            <person name="Nagy L.G."/>
            <person name="Aury J.M."/>
            <person name="Wincker P."/>
            <person name="Grigoriev I.V."/>
            <person name="Bonfante P."/>
            <person name="Martin F.M."/>
        </authorList>
    </citation>
    <scope>NUCLEOTIDE SEQUENCE [LARGE SCALE GENOMIC DNA]</scope>
    <source>
        <strain evidence="4 5">RN42</strain>
    </source>
</reference>
<dbReference type="InterPro" id="IPR022742">
    <property type="entry name" value="Hydrolase_4"/>
</dbReference>
<dbReference type="InterPro" id="IPR000073">
    <property type="entry name" value="AB_hydrolase_1"/>
</dbReference>
<dbReference type="SUPFAM" id="SSF53474">
    <property type="entry name" value="alpha/beta-Hydrolases"/>
    <property type="match status" value="1"/>
</dbReference>
<dbReference type="PANTHER" id="PTHR12277">
    <property type="entry name" value="ALPHA/BETA HYDROLASE DOMAIN-CONTAINING PROTEIN"/>
    <property type="match status" value="1"/>
</dbReference>
<evidence type="ECO:0000259" key="2">
    <source>
        <dbReference type="Pfam" id="PF00561"/>
    </source>
</evidence>
<dbReference type="OrthoDB" id="10249433at2759"/>
<organism evidence="4 5">
    <name type="scientific">Ascobolus immersus RN42</name>
    <dbReference type="NCBI Taxonomy" id="1160509"/>
    <lineage>
        <taxon>Eukaryota</taxon>
        <taxon>Fungi</taxon>
        <taxon>Dikarya</taxon>
        <taxon>Ascomycota</taxon>
        <taxon>Pezizomycotina</taxon>
        <taxon>Pezizomycetes</taxon>
        <taxon>Pezizales</taxon>
        <taxon>Ascobolaceae</taxon>
        <taxon>Ascobolus</taxon>
    </lineage>
</organism>
<evidence type="ECO:0000313" key="5">
    <source>
        <dbReference type="Proteomes" id="UP000275078"/>
    </source>
</evidence>
<evidence type="ECO:0000256" key="1">
    <source>
        <dbReference type="SAM" id="Phobius"/>
    </source>
</evidence>
<feature type="domain" description="AB hydrolase-1" evidence="2">
    <location>
        <begin position="99"/>
        <end position="200"/>
    </location>
</feature>
<keyword evidence="1" id="KW-1133">Transmembrane helix</keyword>
<dbReference type="STRING" id="1160509.A0A3N4IC31"/>
<feature type="domain" description="Serine aminopeptidase S33" evidence="3">
    <location>
        <begin position="237"/>
        <end position="279"/>
    </location>
</feature>
<feature type="transmembrane region" description="Helical" evidence="1">
    <location>
        <begin position="20"/>
        <end position="44"/>
    </location>
</feature>
<dbReference type="GO" id="GO:0016020">
    <property type="term" value="C:membrane"/>
    <property type="evidence" value="ECO:0007669"/>
    <property type="project" value="TreeGrafter"/>
</dbReference>
<dbReference type="Pfam" id="PF12146">
    <property type="entry name" value="Hydrolase_4"/>
    <property type="match status" value="1"/>
</dbReference>
<dbReference type="AlphaFoldDB" id="A0A3N4IC31"/>
<evidence type="ECO:0000313" key="4">
    <source>
        <dbReference type="EMBL" id="RPA83645.1"/>
    </source>
</evidence>
<dbReference type="InterPro" id="IPR029058">
    <property type="entry name" value="AB_hydrolase_fold"/>
</dbReference>
<gene>
    <name evidence="4" type="ORF">BJ508DRAFT_324361</name>
</gene>
<evidence type="ECO:0000259" key="3">
    <source>
        <dbReference type="Pfam" id="PF12146"/>
    </source>
</evidence>
<dbReference type="Pfam" id="PF00561">
    <property type="entry name" value="Abhydrolase_1"/>
    <property type="match status" value="1"/>
</dbReference>
<name>A0A3N4IC31_ASCIM</name>
<dbReference type="Proteomes" id="UP000275078">
    <property type="component" value="Unassembled WGS sequence"/>
</dbReference>
<keyword evidence="1" id="KW-0812">Transmembrane</keyword>
<dbReference type="EMBL" id="ML119663">
    <property type="protein sequence ID" value="RPA83645.1"/>
    <property type="molecule type" value="Genomic_DNA"/>
</dbReference>
<protein>
    <submittedName>
        <fullName evidence="4">BEM46-like protein</fullName>
    </submittedName>
</protein>
<keyword evidence="5" id="KW-1185">Reference proteome</keyword>
<dbReference type="GO" id="GO:0008474">
    <property type="term" value="F:palmitoyl-(protein) hydrolase activity"/>
    <property type="evidence" value="ECO:0007669"/>
    <property type="project" value="TreeGrafter"/>
</dbReference>
<proteinExistence type="predicted"/>
<dbReference type="Gene3D" id="3.40.50.1820">
    <property type="entry name" value="alpha/beta hydrolase"/>
    <property type="match status" value="1"/>
</dbReference>
<sequence>MDRIVNLIYDILRNSYLKRLFTVSSSIAVALSVALYFAQSYLIYPRQFPAGSRTDVPSPSDFGVESWEAVDLVTPDGEKLPSFLLKASPKLGHKLPFTFIFFHGNAGNIGHRVPIGQVISDQMGANFLLVSYRGYGLSTGTPSEKGLNIDAQTALDWVLDNPELKDTKIIIYGQSLGGALGISLASRNQDRVAGLVLENTFRDLRTLIPKVFPPAKHIAWLCHQKWPSETVIKTVDKIPILFLSGGNDELVPPDHMKRLFDVAGSTSKVFKVFPNGEHNDTCNEPGYFETIAEFIMGLEKKGQ</sequence>
<dbReference type="PANTHER" id="PTHR12277:SF81">
    <property type="entry name" value="PROTEIN ABHD13"/>
    <property type="match status" value="1"/>
</dbReference>